<feature type="transmembrane region" description="Helical" evidence="1">
    <location>
        <begin position="20"/>
        <end position="38"/>
    </location>
</feature>
<evidence type="ECO:0000313" key="3">
    <source>
        <dbReference type="Proteomes" id="UP000655225"/>
    </source>
</evidence>
<evidence type="ECO:0000256" key="1">
    <source>
        <dbReference type="SAM" id="Phobius"/>
    </source>
</evidence>
<keyword evidence="1" id="KW-0812">Transmembrane</keyword>
<reference evidence="2 3" key="1">
    <citation type="submission" date="2020-04" db="EMBL/GenBank/DDBJ databases">
        <title>Plant Genome Project.</title>
        <authorList>
            <person name="Zhang R.-G."/>
        </authorList>
    </citation>
    <scope>NUCLEOTIDE SEQUENCE [LARGE SCALE GENOMIC DNA]</scope>
    <source>
        <strain evidence="2">YNK0</strain>
        <tissue evidence="2">Leaf</tissue>
    </source>
</reference>
<accession>A0A835DHU4</accession>
<protein>
    <submittedName>
        <fullName evidence="2">Uncharacterized protein</fullName>
    </submittedName>
</protein>
<feature type="transmembrane region" description="Helical" evidence="1">
    <location>
        <begin position="116"/>
        <end position="133"/>
    </location>
</feature>
<feature type="transmembrane region" description="Helical" evidence="1">
    <location>
        <begin position="50"/>
        <end position="66"/>
    </location>
</feature>
<sequence length="143" mass="15726">MAPHTKTNTSCSGLSEQRLLVVVVTLLCGLLWCIVYDAIMVTAAEQFKRLLMVLPLLLVAAVHWLSTTHPSTSLSFPMPGSEPDAIHRAGGSPVGVAFVLLLLSTLIFYRPSFDPIQALVAFALFLFSISIFYRPSFNHHIQN</sequence>
<proteinExistence type="predicted"/>
<dbReference type="PANTHER" id="PTHR33306">
    <property type="entry name" value="EXPRESSED PROTEIN-RELATED-RELATED"/>
    <property type="match status" value="1"/>
</dbReference>
<dbReference type="Proteomes" id="UP000655225">
    <property type="component" value="Unassembled WGS sequence"/>
</dbReference>
<name>A0A835DHU4_TETSI</name>
<dbReference type="AlphaFoldDB" id="A0A835DHU4"/>
<keyword evidence="1" id="KW-1133">Transmembrane helix</keyword>
<organism evidence="2 3">
    <name type="scientific">Tetracentron sinense</name>
    <name type="common">Spur-leaf</name>
    <dbReference type="NCBI Taxonomy" id="13715"/>
    <lineage>
        <taxon>Eukaryota</taxon>
        <taxon>Viridiplantae</taxon>
        <taxon>Streptophyta</taxon>
        <taxon>Embryophyta</taxon>
        <taxon>Tracheophyta</taxon>
        <taxon>Spermatophyta</taxon>
        <taxon>Magnoliopsida</taxon>
        <taxon>Trochodendrales</taxon>
        <taxon>Trochodendraceae</taxon>
        <taxon>Tetracentron</taxon>
    </lineage>
</organism>
<dbReference type="OrthoDB" id="683410at2759"/>
<dbReference type="OMA" id="ATMILIC"/>
<gene>
    <name evidence="2" type="ORF">HHK36_012043</name>
</gene>
<dbReference type="PANTHER" id="PTHR33306:SF22">
    <property type="entry name" value="TRANSMEMBRANE PROTEIN"/>
    <property type="match status" value="1"/>
</dbReference>
<dbReference type="EMBL" id="JABCRI010000007">
    <property type="protein sequence ID" value="KAF8403936.1"/>
    <property type="molecule type" value="Genomic_DNA"/>
</dbReference>
<comment type="caution">
    <text evidence="2">The sequence shown here is derived from an EMBL/GenBank/DDBJ whole genome shotgun (WGS) entry which is preliminary data.</text>
</comment>
<evidence type="ECO:0000313" key="2">
    <source>
        <dbReference type="EMBL" id="KAF8403936.1"/>
    </source>
</evidence>
<feature type="transmembrane region" description="Helical" evidence="1">
    <location>
        <begin position="86"/>
        <end position="109"/>
    </location>
</feature>
<keyword evidence="3" id="KW-1185">Reference proteome</keyword>
<keyword evidence="1" id="KW-0472">Membrane</keyword>